<dbReference type="FunFam" id="3.40.33.10:FF:000031">
    <property type="entry name" value="Extracellular SCP domain-containing protein Pry1"/>
    <property type="match status" value="1"/>
</dbReference>
<dbReference type="EMBL" id="KK088430">
    <property type="protein sequence ID" value="EYE93714.1"/>
    <property type="molecule type" value="Genomic_DNA"/>
</dbReference>
<dbReference type="STRING" id="1388766.A0A017SAQ6"/>
<evidence type="ECO:0000313" key="5">
    <source>
        <dbReference type="Proteomes" id="UP000019804"/>
    </source>
</evidence>
<keyword evidence="5" id="KW-1185">Reference proteome</keyword>
<proteinExistence type="predicted"/>
<dbReference type="SMART" id="SM00198">
    <property type="entry name" value="SCP"/>
    <property type="match status" value="1"/>
</dbReference>
<dbReference type="InterPro" id="IPR018244">
    <property type="entry name" value="Allrgn_V5/Tpx1_CS"/>
</dbReference>
<accession>A0A017SAQ6</accession>
<sequence>MISIFSASKCIRILWFCLLFLSLAHAQEQETVLVTTTLTSTPTSPTPASYTSLSEFKDTVLSISNNYRNEHDACTLTWNDTLADYSRNWAQQCKWKHSNGPYGENLSFGYPNASSAIAVWGEERKMYNFKLPTGFTEETGHFTQLVWKSTTQVGCAAVDCGYDDDAKDEKTGDFEKALGWYVVCEYAPAGNVVGKNKKWFKANVVPERARGGGGGTRSGHQGDDDDEDEDKDNGAAKREYIGKAGLWLAMVHGIFFML</sequence>
<dbReference type="Proteomes" id="UP000019804">
    <property type="component" value="Unassembled WGS sequence"/>
</dbReference>
<dbReference type="PRINTS" id="PR00837">
    <property type="entry name" value="V5TPXLIKE"/>
</dbReference>
<dbReference type="GeneID" id="63699732"/>
<keyword evidence="2" id="KW-0732">Signal</keyword>
<evidence type="ECO:0000313" key="4">
    <source>
        <dbReference type="EMBL" id="EYE93714.1"/>
    </source>
</evidence>
<dbReference type="GO" id="GO:0005576">
    <property type="term" value="C:extracellular region"/>
    <property type="evidence" value="ECO:0007669"/>
    <property type="project" value="InterPro"/>
</dbReference>
<gene>
    <name evidence="4" type="ORF">EURHEDRAFT_459802</name>
</gene>
<dbReference type="Pfam" id="PF00188">
    <property type="entry name" value="CAP"/>
    <property type="match status" value="1"/>
</dbReference>
<feature type="domain" description="SCP" evidence="3">
    <location>
        <begin position="55"/>
        <end position="194"/>
    </location>
</feature>
<dbReference type="PROSITE" id="PS01009">
    <property type="entry name" value="CRISP_1"/>
    <property type="match status" value="1"/>
</dbReference>
<feature type="region of interest" description="Disordered" evidence="1">
    <location>
        <begin position="210"/>
        <end position="233"/>
    </location>
</feature>
<dbReference type="OrthoDB" id="337038at2759"/>
<evidence type="ECO:0000259" key="3">
    <source>
        <dbReference type="SMART" id="SM00198"/>
    </source>
</evidence>
<feature type="chain" id="PRO_5001495975" evidence="2">
    <location>
        <begin position="27"/>
        <end position="258"/>
    </location>
</feature>
<dbReference type="PANTHER" id="PTHR10334">
    <property type="entry name" value="CYSTEINE-RICH SECRETORY PROTEIN-RELATED"/>
    <property type="match status" value="1"/>
</dbReference>
<organism evidence="4 5">
    <name type="scientific">Aspergillus ruber (strain CBS 135680)</name>
    <dbReference type="NCBI Taxonomy" id="1388766"/>
    <lineage>
        <taxon>Eukaryota</taxon>
        <taxon>Fungi</taxon>
        <taxon>Dikarya</taxon>
        <taxon>Ascomycota</taxon>
        <taxon>Pezizomycotina</taxon>
        <taxon>Eurotiomycetes</taxon>
        <taxon>Eurotiomycetidae</taxon>
        <taxon>Eurotiales</taxon>
        <taxon>Aspergillaceae</taxon>
        <taxon>Aspergillus</taxon>
        <taxon>Aspergillus subgen. Aspergillus</taxon>
    </lineage>
</organism>
<name>A0A017SAQ6_ASPRC</name>
<dbReference type="InterPro" id="IPR001283">
    <property type="entry name" value="CRISP-related"/>
</dbReference>
<dbReference type="AlphaFoldDB" id="A0A017SAQ6"/>
<protein>
    <submittedName>
        <fullName evidence="4">PR-1-like protein</fullName>
    </submittedName>
</protein>
<dbReference type="RefSeq" id="XP_040637402.1">
    <property type="nucleotide sequence ID" value="XM_040784608.1"/>
</dbReference>
<feature type="signal peptide" evidence="2">
    <location>
        <begin position="1"/>
        <end position="26"/>
    </location>
</feature>
<dbReference type="SUPFAM" id="SSF55797">
    <property type="entry name" value="PR-1-like"/>
    <property type="match status" value="1"/>
</dbReference>
<dbReference type="Gene3D" id="3.40.33.10">
    <property type="entry name" value="CAP"/>
    <property type="match status" value="1"/>
</dbReference>
<reference evidence="5" key="1">
    <citation type="journal article" date="2014" name="Nat. Commun.">
        <title>Genomic adaptations of the halophilic Dead Sea filamentous fungus Eurotium rubrum.</title>
        <authorList>
            <person name="Kis-Papo T."/>
            <person name="Weig A.R."/>
            <person name="Riley R."/>
            <person name="Persoh D."/>
            <person name="Salamov A."/>
            <person name="Sun H."/>
            <person name="Lipzen A."/>
            <person name="Wasser S.P."/>
            <person name="Rambold G."/>
            <person name="Grigoriev I.V."/>
            <person name="Nevo E."/>
        </authorList>
    </citation>
    <scope>NUCLEOTIDE SEQUENCE [LARGE SCALE GENOMIC DNA]</scope>
    <source>
        <strain evidence="5">CBS 135680</strain>
    </source>
</reference>
<evidence type="ECO:0000256" key="1">
    <source>
        <dbReference type="SAM" id="MobiDB-lite"/>
    </source>
</evidence>
<dbReference type="InterPro" id="IPR035940">
    <property type="entry name" value="CAP_sf"/>
</dbReference>
<dbReference type="HOGENOM" id="CLU_035730_6_2_1"/>
<evidence type="ECO:0000256" key="2">
    <source>
        <dbReference type="SAM" id="SignalP"/>
    </source>
</evidence>
<dbReference type="InterPro" id="IPR014044">
    <property type="entry name" value="CAP_dom"/>
</dbReference>